<sequence>MVGTIALERHGTSSDTVSLLRSAAIDPARRGHGVGAVLTAAVLRRVDAADALVALLTETATECFSRSDFTLVDRAQLPPAQEESQELRGACPSSARALLRPPTEA</sequence>
<proteinExistence type="predicted"/>
<accession>A0A238W1X8</accession>
<evidence type="ECO:0000256" key="1">
    <source>
        <dbReference type="SAM" id="MobiDB-lite"/>
    </source>
</evidence>
<dbReference type="Gene3D" id="3.40.630.30">
    <property type="match status" value="1"/>
</dbReference>
<dbReference type="SUPFAM" id="SSF55729">
    <property type="entry name" value="Acyl-CoA N-acyltransferases (Nat)"/>
    <property type="match status" value="1"/>
</dbReference>
<reference evidence="2 3" key="1">
    <citation type="submission" date="2017-06" db="EMBL/GenBank/DDBJ databases">
        <authorList>
            <person name="Kim H.J."/>
            <person name="Triplett B.A."/>
        </authorList>
    </citation>
    <scope>NUCLEOTIDE SEQUENCE [LARGE SCALE GENOMIC DNA]</scope>
    <source>
        <strain evidence="2 3">DSM 44272</strain>
    </source>
</reference>
<dbReference type="EMBL" id="FZNO01000006">
    <property type="protein sequence ID" value="SNR40411.1"/>
    <property type="molecule type" value="Genomic_DNA"/>
</dbReference>
<dbReference type="OrthoDB" id="5197788at2"/>
<keyword evidence="3" id="KW-1185">Reference proteome</keyword>
<evidence type="ECO:0000313" key="2">
    <source>
        <dbReference type="EMBL" id="SNR40411.1"/>
    </source>
</evidence>
<dbReference type="Proteomes" id="UP000198403">
    <property type="component" value="Unassembled WGS sequence"/>
</dbReference>
<gene>
    <name evidence="2" type="ORF">SAMN06272737_10621</name>
</gene>
<evidence type="ECO:0000313" key="3">
    <source>
        <dbReference type="Proteomes" id="UP000198403"/>
    </source>
</evidence>
<feature type="region of interest" description="Disordered" evidence="1">
    <location>
        <begin position="79"/>
        <end position="105"/>
    </location>
</feature>
<dbReference type="InterPro" id="IPR016181">
    <property type="entry name" value="Acyl_CoA_acyltransferase"/>
</dbReference>
<evidence type="ECO:0008006" key="4">
    <source>
        <dbReference type="Google" id="ProtNLM"/>
    </source>
</evidence>
<dbReference type="AlphaFoldDB" id="A0A238W1X8"/>
<name>A0A238W1X8_9ACTN</name>
<protein>
    <recommendedName>
        <fullName evidence="4">Acetyltransferase (GNAT) family protein</fullName>
    </recommendedName>
</protein>
<dbReference type="CDD" id="cd04301">
    <property type="entry name" value="NAT_SF"/>
    <property type="match status" value="1"/>
</dbReference>
<organism evidence="2 3">
    <name type="scientific">Blastococcus mobilis</name>
    <dbReference type="NCBI Taxonomy" id="1938746"/>
    <lineage>
        <taxon>Bacteria</taxon>
        <taxon>Bacillati</taxon>
        <taxon>Actinomycetota</taxon>
        <taxon>Actinomycetes</taxon>
        <taxon>Geodermatophilales</taxon>
        <taxon>Geodermatophilaceae</taxon>
        <taxon>Blastococcus</taxon>
    </lineage>
</organism>